<comment type="caution">
    <text evidence="4">The sequence shown here is derived from an EMBL/GenBank/DDBJ whole genome shotgun (WGS) entry which is preliminary data.</text>
</comment>
<feature type="domain" description="SGNH hydrolase-type esterase" evidence="3">
    <location>
        <begin position="1276"/>
        <end position="1446"/>
    </location>
</feature>
<dbReference type="Pfam" id="PF12733">
    <property type="entry name" value="Cadherin-like"/>
    <property type="match status" value="1"/>
</dbReference>
<dbReference type="EMBL" id="DVND01000001">
    <property type="protein sequence ID" value="HIU47729.1"/>
    <property type="molecule type" value="Genomic_DNA"/>
</dbReference>
<dbReference type="PANTHER" id="PTHR30383">
    <property type="entry name" value="THIOESTERASE 1/PROTEASE 1/LYSOPHOSPHOLIPASE L1"/>
    <property type="match status" value="1"/>
</dbReference>
<evidence type="ECO:0000313" key="4">
    <source>
        <dbReference type="EMBL" id="HIU47729.1"/>
    </source>
</evidence>
<dbReference type="InterPro" id="IPR051532">
    <property type="entry name" value="Ester_Hydrolysis_Enzymes"/>
</dbReference>
<feature type="non-terminal residue" evidence="4">
    <location>
        <position position="1448"/>
    </location>
</feature>
<feature type="chain" id="PRO_5038898687" evidence="1">
    <location>
        <begin position="26"/>
        <end position="1448"/>
    </location>
</feature>
<keyword evidence="1" id="KW-0732">Signal</keyword>
<dbReference type="InterPro" id="IPR036514">
    <property type="entry name" value="SGNH_hydro_sf"/>
</dbReference>
<dbReference type="Proteomes" id="UP000824111">
    <property type="component" value="Unassembled WGS sequence"/>
</dbReference>
<evidence type="ECO:0000256" key="1">
    <source>
        <dbReference type="SAM" id="SignalP"/>
    </source>
</evidence>
<dbReference type="Gene3D" id="2.60.120.260">
    <property type="entry name" value="Galactose-binding domain-like"/>
    <property type="match status" value="3"/>
</dbReference>
<evidence type="ECO:0000259" key="3">
    <source>
        <dbReference type="Pfam" id="PF13472"/>
    </source>
</evidence>
<evidence type="ECO:0000259" key="2">
    <source>
        <dbReference type="Pfam" id="PF12733"/>
    </source>
</evidence>
<dbReference type="Gene3D" id="3.40.50.1110">
    <property type="entry name" value="SGNH hydrolase"/>
    <property type="match status" value="1"/>
</dbReference>
<dbReference type="GO" id="GO:0004622">
    <property type="term" value="F:phosphatidylcholine lysophospholipase activity"/>
    <property type="evidence" value="ECO:0007669"/>
    <property type="project" value="TreeGrafter"/>
</dbReference>
<feature type="domain" description="Cadherin-like beta-sandwich-like" evidence="2">
    <location>
        <begin position="197"/>
        <end position="290"/>
    </location>
</feature>
<accession>A0A9D1LTE9</accession>
<dbReference type="PANTHER" id="PTHR30383:SF5">
    <property type="entry name" value="SGNH HYDROLASE-TYPE ESTERASE DOMAIN-CONTAINING PROTEIN"/>
    <property type="match status" value="1"/>
</dbReference>
<name>A0A9D1LTE9_9FIRM</name>
<dbReference type="CDD" id="cd00229">
    <property type="entry name" value="SGNH_hydrolase"/>
    <property type="match status" value="1"/>
</dbReference>
<dbReference type="Pfam" id="PF13472">
    <property type="entry name" value="Lipase_GDSL_2"/>
    <property type="match status" value="1"/>
</dbReference>
<dbReference type="InterPro" id="IPR013830">
    <property type="entry name" value="SGNH_hydro"/>
</dbReference>
<feature type="signal peptide" evidence="1">
    <location>
        <begin position="1"/>
        <end position="25"/>
    </location>
</feature>
<dbReference type="InterPro" id="IPR025883">
    <property type="entry name" value="Cadherin-like_domain"/>
</dbReference>
<gene>
    <name evidence="4" type="ORF">IAB04_00030</name>
</gene>
<sequence>MKKKIIALLTAIMVAVTMFPAAAWAATIDTHDIFFEGENQAYIDTENSTDTYNTLSSAGCSGGKFERSHVASGTTQLAYKFDAPSAGLYEMVLYGVPSAATYKFQSKVRYSLNESAFVELVSGNADPAENTAVQESYDAGADFAKNTVKEYVQLREGENILILKADEVCVLDRVWFYVDCIGFTRMADIPEIEEALLRNLTVSGASLSPAFNAYRKEYTAAVPGNVESVLINTVPELDSYEVAVTYGDGDIPAPDGVVPLEFGENTVKVTVSDPVGGLPSNTYTIVITRPEATLGAINVNGSAISGFAEQQFAYALEYTSPDLGGSTAAITVDKTNEADTVQITNGDGSVVYEDGNVPLAEGENTIRVLVTGAATGAQNTYTLTIQFADLIRVEAEAARQWNGPDYIGAFEYLTNAAATGGRFAGVTVYDPVKTGGYRFEFPFTIPEEGNYSFAAVTGPYENQYYSPYSIKIDDGPYYPVNAELTRESQDLGGSLFKYYYNLIETLSAGEHTLTLMWDTPTQANANAYTMWMDYVEIQETNTPPVPYAYPKKEQKPDMRITSDKAAYEGETVAVDKDADTYWQILRSDAMQQINADAAEAASVTFTVNAPETGDYIFRAATSAFDSAFYSPYEIMVNGTPVAVNYNALQEQKALLGLGADLTLYRYADIALNAGENTITFTPTGLVTAPGDNEGRKVFHVDYIELTNVNSTSMETVILPEVVLYDSAGEEMTEGLSGGEPFYIGSKMINMAQEDQELQIVAAVYNGGALYDMSIEAFDLPGSYEEADYVSQKLFTAPEALDNCEIKLFAWDGVGDMTPLAEPAKISNINEANVITGDYSDTMPGDEVKLYNDKDAVIVVSDGKRQPTISTAYDDVKESDTIKQAWSTNAAADEYATYTYTVNVQEDGEYEFYTVANNYAGDQWVSPYTVSVNGEQLTLDGSTVKELEKLHNNNEFIRYQFPNLHLKAGDNTIQFRAVVNSQGWLSFRMDYVHLVKTVPATPTNFRINNLQIENTVGQPLKVKAGTTYYMGEPVLRGSVRFENHTAEPQTKALVLTYSEQGVEKQRVETEVTVNPGQQITVKTPFLRTERNENLLISDCEVRLEVLEGLKLPTLIKSLTAPGLFDFMQTQVPYYNSTIAYTESVTMLTGEDGGLPQAKLMYEPIEILSVRNATQDVEYIEGYDYYWDSDAQRLVLTEYSRAKYLTYEDVFVNLDENDAPGKDGLIYYDEQLWQDQLLVTYTHKANEISGWGQASPASSELPKTKAKLEAGEPVQIVAIGDSISAGSNSGANEGGYLDSFARLLQNSYESEITMTNLSQGGKTSDWGVMQAPAAAAYKPDLVILAFGTNDAYGQGMSVAQFRANFEEMIDTIRAVNPDAEFILGAGYLPNQELSDTNHTRVAEFRDAMAALADTGDDIALVDMQAVSTKMLEYKDYIDFSGSNRNHPNGY</sequence>
<reference evidence="4" key="1">
    <citation type="submission" date="2020-10" db="EMBL/GenBank/DDBJ databases">
        <authorList>
            <person name="Gilroy R."/>
        </authorList>
    </citation>
    <scope>NUCLEOTIDE SEQUENCE</scope>
    <source>
        <strain evidence="4">ChiSjej4B22-9803</strain>
    </source>
</reference>
<organism evidence="4 5">
    <name type="scientific">Candidatus Avimonoglobus intestinipullorum</name>
    <dbReference type="NCBI Taxonomy" id="2840699"/>
    <lineage>
        <taxon>Bacteria</taxon>
        <taxon>Bacillati</taxon>
        <taxon>Bacillota</taxon>
        <taxon>Clostridia</taxon>
        <taxon>Eubacteriales</taxon>
        <taxon>Candidatus Avimonoglobus</taxon>
    </lineage>
</organism>
<evidence type="ECO:0000313" key="5">
    <source>
        <dbReference type="Proteomes" id="UP000824111"/>
    </source>
</evidence>
<reference evidence="4" key="2">
    <citation type="journal article" date="2021" name="PeerJ">
        <title>Extensive microbial diversity within the chicken gut microbiome revealed by metagenomics and culture.</title>
        <authorList>
            <person name="Gilroy R."/>
            <person name="Ravi A."/>
            <person name="Getino M."/>
            <person name="Pursley I."/>
            <person name="Horton D.L."/>
            <person name="Alikhan N.F."/>
            <person name="Baker D."/>
            <person name="Gharbi K."/>
            <person name="Hall N."/>
            <person name="Watson M."/>
            <person name="Adriaenssens E.M."/>
            <person name="Foster-Nyarko E."/>
            <person name="Jarju S."/>
            <person name="Secka A."/>
            <person name="Antonio M."/>
            <person name="Oren A."/>
            <person name="Chaudhuri R.R."/>
            <person name="La Ragione R."/>
            <person name="Hildebrand F."/>
            <person name="Pallen M.J."/>
        </authorList>
    </citation>
    <scope>NUCLEOTIDE SEQUENCE</scope>
    <source>
        <strain evidence="4">ChiSjej4B22-9803</strain>
    </source>
</reference>
<dbReference type="SUPFAM" id="SSF52266">
    <property type="entry name" value="SGNH hydrolase"/>
    <property type="match status" value="1"/>
</dbReference>
<proteinExistence type="predicted"/>
<protein>
    <submittedName>
        <fullName evidence="4">Cadherin-like beta sandwich domain-containing protein</fullName>
    </submittedName>
</protein>